<comment type="caution">
    <text evidence="2">The sequence shown here is derived from an EMBL/GenBank/DDBJ whole genome shotgun (WGS) entry which is preliminary data.</text>
</comment>
<feature type="domain" description="YjiS-like" evidence="1">
    <location>
        <begin position="4"/>
        <end position="40"/>
    </location>
</feature>
<evidence type="ECO:0000259" key="1">
    <source>
        <dbReference type="Pfam" id="PF06568"/>
    </source>
</evidence>
<evidence type="ECO:0000313" key="3">
    <source>
        <dbReference type="Proteomes" id="UP000782610"/>
    </source>
</evidence>
<dbReference type="Proteomes" id="UP000782610">
    <property type="component" value="Unassembled WGS sequence"/>
</dbReference>
<name>A0A933L1L2_9HYPH</name>
<dbReference type="InterPro" id="IPR009506">
    <property type="entry name" value="YjiS-like"/>
</dbReference>
<dbReference type="EMBL" id="JACRAF010000006">
    <property type="protein sequence ID" value="MBI4920560.1"/>
    <property type="molecule type" value="Genomic_DNA"/>
</dbReference>
<dbReference type="AlphaFoldDB" id="A0A933L1L2"/>
<proteinExistence type="predicted"/>
<reference evidence="2" key="1">
    <citation type="submission" date="2020-07" db="EMBL/GenBank/DDBJ databases">
        <title>Huge and variable diversity of episymbiotic CPR bacteria and DPANN archaea in groundwater ecosystems.</title>
        <authorList>
            <person name="He C.Y."/>
            <person name="Keren R."/>
            <person name="Whittaker M."/>
            <person name="Farag I.F."/>
            <person name="Doudna J."/>
            <person name="Cate J.H.D."/>
            <person name="Banfield J.F."/>
        </authorList>
    </citation>
    <scope>NUCLEOTIDE SEQUENCE</scope>
    <source>
        <strain evidence="2">NC_groundwater_1586_Pr3_B-0.1um_66_15</strain>
    </source>
</reference>
<evidence type="ECO:0000313" key="2">
    <source>
        <dbReference type="EMBL" id="MBI4920560.1"/>
    </source>
</evidence>
<protein>
    <submittedName>
        <fullName evidence="2">DUF1127 domain-containing protein</fullName>
    </submittedName>
</protein>
<gene>
    <name evidence="2" type="ORF">HY834_02330</name>
</gene>
<dbReference type="Pfam" id="PF06568">
    <property type="entry name" value="YjiS-like"/>
    <property type="match status" value="1"/>
</dbReference>
<accession>A0A933L1L2</accession>
<sequence length="58" mass="6808">MTSLFSSLFRRSEKRRAYTNLLQLDDRLLRDIGLSRSDVHQMMDGSRTSHTKGIRSHE</sequence>
<organism evidence="2 3">
    <name type="scientific">Devosia nanyangense</name>
    <dbReference type="NCBI Taxonomy" id="1228055"/>
    <lineage>
        <taxon>Bacteria</taxon>
        <taxon>Pseudomonadati</taxon>
        <taxon>Pseudomonadota</taxon>
        <taxon>Alphaproteobacteria</taxon>
        <taxon>Hyphomicrobiales</taxon>
        <taxon>Devosiaceae</taxon>
        <taxon>Devosia</taxon>
    </lineage>
</organism>